<evidence type="ECO:0000313" key="1">
    <source>
        <dbReference type="EMBL" id="KRY05326.1"/>
    </source>
</evidence>
<feature type="non-terminal residue" evidence="1">
    <location>
        <position position="1"/>
    </location>
</feature>
<reference evidence="1 2" key="1">
    <citation type="submission" date="2015-01" db="EMBL/GenBank/DDBJ databases">
        <title>Evolution of Trichinella species and genotypes.</title>
        <authorList>
            <person name="Korhonen P.K."/>
            <person name="Edoardo P."/>
            <person name="Giuseppe L.R."/>
            <person name="Gasser R.B."/>
        </authorList>
    </citation>
    <scope>NUCLEOTIDE SEQUENCE [LARGE SCALE GENOMIC DNA]</scope>
    <source>
        <strain evidence="1">ISS3</strain>
    </source>
</reference>
<comment type="caution">
    <text evidence="1">The sequence shown here is derived from an EMBL/GenBank/DDBJ whole genome shotgun (WGS) entry which is preliminary data.</text>
</comment>
<name>A0A0V0YYI6_TRISP</name>
<accession>A0A0V0YYI6</accession>
<feature type="non-terminal residue" evidence="1">
    <location>
        <position position="55"/>
    </location>
</feature>
<keyword evidence="2" id="KW-1185">Reference proteome</keyword>
<dbReference type="Proteomes" id="UP000054776">
    <property type="component" value="Unassembled WGS sequence"/>
</dbReference>
<dbReference type="EMBL" id="JYDH01003715">
    <property type="protein sequence ID" value="KRY05326.1"/>
    <property type="molecule type" value="Genomic_DNA"/>
</dbReference>
<evidence type="ECO:0000313" key="2">
    <source>
        <dbReference type="Proteomes" id="UP000054776"/>
    </source>
</evidence>
<organism evidence="1 2">
    <name type="scientific">Trichinella spiralis</name>
    <name type="common">Trichina worm</name>
    <dbReference type="NCBI Taxonomy" id="6334"/>
    <lineage>
        <taxon>Eukaryota</taxon>
        <taxon>Metazoa</taxon>
        <taxon>Ecdysozoa</taxon>
        <taxon>Nematoda</taxon>
        <taxon>Enoplea</taxon>
        <taxon>Dorylaimia</taxon>
        <taxon>Trichinellida</taxon>
        <taxon>Trichinellidae</taxon>
        <taxon>Trichinella</taxon>
    </lineage>
</organism>
<sequence length="55" mass="6511">LRYFTLPRQSWRFSPYDHYNVKLKLNMQMPEISATLSQSMSPFLSGSEPQLVLNY</sequence>
<dbReference type="AlphaFoldDB" id="A0A0V0YYI6"/>
<dbReference type="InParanoid" id="A0A0V0YYI6"/>
<proteinExistence type="predicted"/>
<gene>
    <name evidence="1" type="ORF">T01_10888</name>
</gene>
<protein>
    <submittedName>
        <fullName evidence="1">Uncharacterized protein</fullName>
    </submittedName>
</protein>